<dbReference type="InterPro" id="IPR029470">
    <property type="entry name" value="PDDEXK_4"/>
</dbReference>
<accession>A0A6C0UK46</accession>
<dbReference type="EMBL" id="CP048739">
    <property type="protein sequence ID" value="QIB74973.1"/>
    <property type="molecule type" value="Genomic_DNA"/>
</dbReference>
<name>A0A6C0UK46_9EURY</name>
<dbReference type="Proteomes" id="UP000465846">
    <property type="component" value="Chromosome"/>
</dbReference>
<dbReference type="RefSeq" id="WP_163486806.1">
    <property type="nucleotide sequence ID" value="NZ_CP048739.1"/>
</dbReference>
<evidence type="ECO:0000313" key="1">
    <source>
        <dbReference type="EMBL" id="QIB74973.1"/>
    </source>
</evidence>
<reference evidence="1 2" key="1">
    <citation type="submission" date="2020-02" db="EMBL/GenBank/DDBJ databases">
        <title>Whole genome sequence of Halogeometricum borinquense strain wsp4.</title>
        <authorList>
            <person name="Verma D.K."/>
            <person name="Gopal K."/>
            <person name="Prasad E.S."/>
        </authorList>
    </citation>
    <scope>NUCLEOTIDE SEQUENCE [LARGE SCALE GENOMIC DNA]</scope>
    <source>
        <strain evidence="2">wsp4</strain>
    </source>
</reference>
<protein>
    <submittedName>
        <fullName evidence="1">PD-(D/E)XK nuclease family protein</fullName>
    </submittedName>
</protein>
<dbReference type="Pfam" id="PF14281">
    <property type="entry name" value="PDDEXK_4"/>
    <property type="match status" value="1"/>
</dbReference>
<gene>
    <name evidence="1" type="ORF">G3I44_12190</name>
</gene>
<dbReference type="AlphaFoldDB" id="A0A6C0UK46"/>
<organism evidence="1 2">
    <name type="scientific">Halogeometricum borinquense</name>
    <dbReference type="NCBI Taxonomy" id="60847"/>
    <lineage>
        <taxon>Archaea</taxon>
        <taxon>Methanobacteriati</taxon>
        <taxon>Methanobacteriota</taxon>
        <taxon>Stenosarchaea group</taxon>
        <taxon>Halobacteria</taxon>
        <taxon>Halobacteriales</taxon>
        <taxon>Haloferacaceae</taxon>
        <taxon>Halogeometricum</taxon>
    </lineage>
</organism>
<evidence type="ECO:0000313" key="2">
    <source>
        <dbReference type="Proteomes" id="UP000465846"/>
    </source>
</evidence>
<proteinExistence type="predicted"/>
<sequence>MSESLRRRIAQLSSQLELLPEAEEPPPTTLQVIGRSQQEQDWQRLLFHYLSPDAAHGLDYDLLEHFLTALADRGDLSFSFSRFDLNDVQIAREVTTSDDRRPDAVIWSGEDWFICWELKVSASEGEDQTPDYIEADSFRSIGLDKSDVPSGGHHYVYLAPEDASSPDADEFVPISWEWVASEIQSFLADSHGGHPARTTAQLNEFIGLIQSELTMTDYQEGQQEKVNLYIDHYDEIAEVQQAFEDEWTEFERDWGTRLAKSLESAEIVDQPDMPEQYVAVELEMDDGERKQWAFRQGNSDWAWMVPRGWWTKLDEDRPTYDTSKPNARVGFLHRLDRNKDDALADHNLIFYLRNAPSGHDDFYNGFASRFNSDDEIPELLPAGTSRPGVKSNVLEATYDINVEFHDGFFEAYVAALTRAIEDHAVSNPALVYKIDTLYSETIDEDTSV</sequence>
<dbReference type="GeneID" id="44080173"/>